<comment type="caution">
    <text evidence="6">The sequence shown here is derived from an EMBL/GenBank/DDBJ whole genome shotgun (WGS) entry which is preliminary data.</text>
</comment>
<dbReference type="CDD" id="cd17535">
    <property type="entry name" value="REC_NarL-like"/>
    <property type="match status" value="1"/>
</dbReference>
<dbReference type="AlphaFoldDB" id="A0A2P8D8G4"/>
<dbReference type="EMBL" id="PYGD01000002">
    <property type="protein sequence ID" value="PSK93492.1"/>
    <property type="molecule type" value="Genomic_DNA"/>
</dbReference>
<dbReference type="InterPro" id="IPR011006">
    <property type="entry name" value="CheY-like_superfamily"/>
</dbReference>
<dbReference type="GO" id="GO:0003677">
    <property type="term" value="F:DNA binding"/>
    <property type="evidence" value="ECO:0007669"/>
    <property type="project" value="UniProtKB-KW"/>
</dbReference>
<sequence length="204" mass="22941">MKTYATLYLADDHQIVIDGLKLLIGSEEDIKIVGYANDGEAAHAGIRERKPDLALIDFSMPKMNGLEVIFSLRKMLPDTKFVILSMSENIRDIREAQNGGAKGYIRKNADRATLMHCLRAVLAGGTYFPDVKTIAAESEKQLFTPREIEIIKLVLDEYTSADIALRLHLSRTTIETHRKNINRKSGTNTPLGLSKFLLQHQIKF</sequence>
<dbReference type="SMART" id="SM00448">
    <property type="entry name" value="REC"/>
    <property type="match status" value="1"/>
</dbReference>
<dbReference type="CDD" id="cd06170">
    <property type="entry name" value="LuxR_C_like"/>
    <property type="match status" value="1"/>
</dbReference>
<dbReference type="Proteomes" id="UP000240572">
    <property type="component" value="Unassembled WGS sequence"/>
</dbReference>
<dbReference type="SUPFAM" id="SSF46894">
    <property type="entry name" value="C-terminal effector domain of the bipartite response regulators"/>
    <property type="match status" value="1"/>
</dbReference>
<dbReference type="InterPro" id="IPR001789">
    <property type="entry name" value="Sig_transdc_resp-reg_receiver"/>
</dbReference>
<dbReference type="InterPro" id="IPR000792">
    <property type="entry name" value="Tscrpt_reg_LuxR_C"/>
</dbReference>
<keyword evidence="2" id="KW-0238">DNA-binding</keyword>
<dbReference type="Pfam" id="PF00072">
    <property type="entry name" value="Response_reg"/>
    <property type="match status" value="1"/>
</dbReference>
<dbReference type="PROSITE" id="PS50043">
    <property type="entry name" value="HTH_LUXR_2"/>
    <property type="match status" value="1"/>
</dbReference>
<proteinExistence type="predicted"/>
<dbReference type="PANTHER" id="PTHR43214">
    <property type="entry name" value="TWO-COMPONENT RESPONSE REGULATOR"/>
    <property type="match status" value="1"/>
</dbReference>
<dbReference type="SUPFAM" id="SSF52172">
    <property type="entry name" value="CheY-like"/>
    <property type="match status" value="1"/>
</dbReference>
<feature type="domain" description="Response regulatory" evidence="5">
    <location>
        <begin position="6"/>
        <end position="122"/>
    </location>
</feature>
<feature type="modified residue" description="4-aspartylphosphate" evidence="3">
    <location>
        <position position="57"/>
    </location>
</feature>
<dbReference type="SMART" id="SM00421">
    <property type="entry name" value="HTH_LUXR"/>
    <property type="match status" value="1"/>
</dbReference>
<gene>
    <name evidence="6" type="ORF">B0I18_102462</name>
</gene>
<dbReference type="GO" id="GO:0000160">
    <property type="term" value="P:phosphorelay signal transduction system"/>
    <property type="evidence" value="ECO:0007669"/>
    <property type="project" value="InterPro"/>
</dbReference>
<reference evidence="6 7" key="1">
    <citation type="submission" date="2018-03" db="EMBL/GenBank/DDBJ databases">
        <title>Genomic Encyclopedia of Type Strains, Phase III (KMG-III): the genomes of soil and plant-associated and newly described type strains.</title>
        <authorList>
            <person name="Whitman W."/>
        </authorList>
    </citation>
    <scope>NUCLEOTIDE SEQUENCE [LARGE SCALE GENOMIC DNA]</scope>
    <source>
        <strain evidence="6 7">CGMCC 1.12700</strain>
    </source>
</reference>
<dbReference type="RefSeq" id="WP_106522486.1">
    <property type="nucleotide sequence ID" value="NZ_PYGD01000002.1"/>
</dbReference>
<evidence type="ECO:0000313" key="6">
    <source>
        <dbReference type="EMBL" id="PSK93492.1"/>
    </source>
</evidence>
<evidence type="ECO:0000256" key="1">
    <source>
        <dbReference type="ARBA" id="ARBA00022553"/>
    </source>
</evidence>
<accession>A0A2P8D8G4</accession>
<evidence type="ECO:0000259" key="5">
    <source>
        <dbReference type="PROSITE" id="PS50110"/>
    </source>
</evidence>
<evidence type="ECO:0000313" key="7">
    <source>
        <dbReference type="Proteomes" id="UP000240572"/>
    </source>
</evidence>
<dbReference type="Gene3D" id="3.40.50.2300">
    <property type="match status" value="1"/>
</dbReference>
<keyword evidence="7" id="KW-1185">Reference proteome</keyword>
<name>A0A2P8D8G4_9BACT</name>
<protein>
    <submittedName>
        <fullName evidence="6">LuxR family two component transcriptional regulator</fullName>
    </submittedName>
</protein>
<organism evidence="6 7">
    <name type="scientific">Taibaiella chishuiensis</name>
    <dbReference type="NCBI Taxonomy" id="1434707"/>
    <lineage>
        <taxon>Bacteria</taxon>
        <taxon>Pseudomonadati</taxon>
        <taxon>Bacteroidota</taxon>
        <taxon>Chitinophagia</taxon>
        <taxon>Chitinophagales</taxon>
        <taxon>Chitinophagaceae</taxon>
        <taxon>Taibaiella</taxon>
    </lineage>
</organism>
<dbReference type="OrthoDB" id="9797341at2"/>
<evidence type="ECO:0000259" key="4">
    <source>
        <dbReference type="PROSITE" id="PS50043"/>
    </source>
</evidence>
<dbReference type="PROSITE" id="PS50110">
    <property type="entry name" value="RESPONSE_REGULATORY"/>
    <property type="match status" value="1"/>
</dbReference>
<dbReference type="InterPro" id="IPR039420">
    <property type="entry name" value="WalR-like"/>
</dbReference>
<dbReference type="PRINTS" id="PR00038">
    <property type="entry name" value="HTHLUXR"/>
</dbReference>
<keyword evidence="1 3" id="KW-0597">Phosphoprotein</keyword>
<evidence type="ECO:0000256" key="3">
    <source>
        <dbReference type="PROSITE-ProRule" id="PRU00169"/>
    </source>
</evidence>
<dbReference type="PANTHER" id="PTHR43214:SF43">
    <property type="entry name" value="TWO-COMPONENT RESPONSE REGULATOR"/>
    <property type="match status" value="1"/>
</dbReference>
<dbReference type="InterPro" id="IPR058245">
    <property type="entry name" value="NreC/VraR/RcsB-like_REC"/>
</dbReference>
<dbReference type="Pfam" id="PF00196">
    <property type="entry name" value="GerE"/>
    <property type="match status" value="1"/>
</dbReference>
<evidence type="ECO:0000256" key="2">
    <source>
        <dbReference type="ARBA" id="ARBA00023125"/>
    </source>
</evidence>
<dbReference type="GO" id="GO:0006355">
    <property type="term" value="P:regulation of DNA-templated transcription"/>
    <property type="evidence" value="ECO:0007669"/>
    <property type="project" value="InterPro"/>
</dbReference>
<dbReference type="InterPro" id="IPR016032">
    <property type="entry name" value="Sig_transdc_resp-reg_C-effctor"/>
</dbReference>
<feature type="domain" description="HTH luxR-type" evidence="4">
    <location>
        <begin position="136"/>
        <end position="201"/>
    </location>
</feature>